<dbReference type="PANTHER" id="PTHR15361:SF5">
    <property type="entry name" value="C3H1-TYPE DOMAIN-CONTAINING PROTEIN"/>
    <property type="match status" value="1"/>
</dbReference>
<dbReference type="OMA" id="HQITNSM"/>
<feature type="compositionally biased region" description="Acidic residues" evidence="1">
    <location>
        <begin position="1647"/>
        <end position="1659"/>
    </location>
</feature>
<feature type="compositionally biased region" description="Basic and acidic residues" evidence="1">
    <location>
        <begin position="1"/>
        <end position="10"/>
    </location>
</feature>
<feature type="region of interest" description="Disordered" evidence="1">
    <location>
        <begin position="453"/>
        <end position="768"/>
    </location>
</feature>
<feature type="region of interest" description="Disordered" evidence="1">
    <location>
        <begin position="3538"/>
        <end position="3646"/>
    </location>
</feature>
<feature type="region of interest" description="Disordered" evidence="1">
    <location>
        <begin position="1733"/>
        <end position="1780"/>
    </location>
</feature>
<feature type="region of interest" description="Disordered" evidence="1">
    <location>
        <begin position="3132"/>
        <end position="3231"/>
    </location>
</feature>
<dbReference type="GO" id="GO:0000724">
    <property type="term" value="P:double-strand break repair via homologous recombination"/>
    <property type="evidence" value="ECO:0007669"/>
    <property type="project" value="TreeGrafter"/>
</dbReference>
<feature type="compositionally biased region" description="Basic and acidic residues" evidence="1">
    <location>
        <begin position="2278"/>
        <end position="2300"/>
    </location>
</feature>
<feature type="compositionally biased region" description="Acidic residues" evidence="1">
    <location>
        <begin position="3538"/>
        <end position="3558"/>
    </location>
</feature>
<feature type="compositionally biased region" description="Polar residues" evidence="1">
    <location>
        <begin position="3481"/>
        <end position="3497"/>
    </location>
</feature>
<feature type="region of interest" description="Disordered" evidence="1">
    <location>
        <begin position="1367"/>
        <end position="1543"/>
    </location>
</feature>
<feature type="compositionally biased region" description="Basic and acidic residues" evidence="1">
    <location>
        <begin position="693"/>
        <end position="706"/>
    </location>
</feature>
<feature type="region of interest" description="Disordered" evidence="1">
    <location>
        <begin position="2965"/>
        <end position="2994"/>
    </location>
</feature>
<feature type="compositionally biased region" description="Basic and acidic residues" evidence="1">
    <location>
        <begin position="241"/>
        <end position="256"/>
    </location>
</feature>
<feature type="region of interest" description="Disordered" evidence="1">
    <location>
        <begin position="115"/>
        <end position="414"/>
    </location>
</feature>
<feature type="region of interest" description="Disordered" evidence="1">
    <location>
        <begin position="2276"/>
        <end position="2302"/>
    </location>
</feature>
<feature type="region of interest" description="Disordered" evidence="1">
    <location>
        <begin position="2188"/>
        <end position="2245"/>
    </location>
</feature>
<dbReference type="STRING" id="6832.A0A553NBE1"/>
<sequence length="3646" mass="416047">MAEGRRKLEQDSQIDGVEINPKNVSRRRASPQWKGHFDKLSDKWGTISSASSSVAGSLPTSPIPYHLWGDLEKQKEQGGYPWTHLSHNQEEEVWIDPLKLPRDISAATIRRRDKSIPREWFHLPEGAEPPSVEELLRESSSDDDNVDDTQGAQRAKSPPLCGRGRSKSRERKLNKHKLSSQAQDLQAEYEIVHPVPPQDNPFASESSLKGLSSPFTTYNALPSHDQTSTNAEISRINQEANDPHVHLKQEIVINKEAEDDSDSTGCFPLTRRSRSRSKSKEKKTGKRSTSRHQSENAYALPPRTDVPGREGQISPPEVNRDKKPTPKSIKTKHQGGKSNSSRDEGYEPVGQRRTGFEGTSSLVKLDTREGTNPFLIEDNSPNITKEYEDVQPFGPPLLNNGQSRSPQQQRSKERLEQIMIEEELKMKKLTNNTTPSSRDVPLSNTNNVETNLKIDQASNPFEIPEEANVAIGTSSEMGNASPAKIDRAKEESDQHEKEVAKQKAKQIAKLKEKQTKEEEKKREKNAKEAKSRKEKEEQPQREKRDKEEKLQKIREGKLQKEKEEREEKLRKEEEILEEKLRKEQLVIDERLRKEEAKEEKRQKERDVKEEKLRRERESKEEKQRKEKEIKEKKESQSQEPTRQKEKEANGKVSKNELEREQSNTTLHDHNIAPPEVGNGLSKHDQKPNATDDTDNKKSMESSKVKQESNSQTTNLNEERYSEAIPKNDEDLNPFGDDRKAKYQDKSKTEEPSTLQNPFEEGVFPTNEPLHIDKNDWDLIKQELFHEDGDAQEIIFTPFEKDDETPMDVNRLEKQAQDQIAELFQSNTLEKKKRKEGDALSKQNDEYEDVAELSAEELKKKQQEDEASRQQRLKAQYLKEQEELKAKKDAKRKNKRRDKSQDSKLSFSFFSSSSSQKGGDDDEMEGLVKPSHSSRYSLETNGSEMLDSHSRISKKERAKLEKEAQKEKKRIEKLEKEQQKIEKKEMEEKSKQDQLIKQAELAKLAKEQKEEQKRKKQEEKEHRKNAQEEKDKKQTELAKLALQQKEDEKKKKEEEKERKEKGKREKEMKQAELAKLALEQKQEAKRRKEQDKESKEQAQKEHEMRQAELAKLALEQKEEEKRRKLEEKETKDNAKKDQEMRQAELARLAFEQKEEEKRRKLEEKENKDLMKKEEEKRQAELAKIALEQKAEERRRKLEEKEDKNRTKKEQEKKQEELARLALEQKEEQRKKKLEGKEEKDRMKMEEKRRQEELAKLALEEEEGENRQKVEENEVKDRIKKEEGKLDMASSQQKKKTNLDPHSQKCRETHLLTQDNKDSVPKEKTISTSDMHDLEQESDITNESNIREQELKIEQQKKEIDDMQMLISLANEEPPKSSDLNEGNWPVNQNVPPLHESTAQSNGGQKSGKEEISNSRKDLNKRSFLSKLFHTKSGKAKSMSNLDDPAETKEDERTFEPVIFSASSARPTIEPSNLSPEEKDANKTRPTRFNKLGKDDSVPIVPELPTQEYLTFEALQREEEISDEESDSAVRKSVGNDSSGYLDSDISQGCFASVRSREHLYEPILGSPKPSPLADRKDQLKEIVESPTEDNQDSPPGLPLKNKNKRAKHRSQEAPEAMAAKTSNSTSFWKFGSKKNNDEPDLVKNGFHDEDDAEEDEEDMDTSSAGGKDRKSRDRKKKPGLGTKMKNFRLPSPGEVANGYLSSNFHQKNFKQPLVSRSRMEDQDLQRIRQLTVERNTPSELASLSHPFDIPLPKFRKNRSKSNKRDESESEDGGHAPNRLYGTLPRSWREQNLVTGVKENVDPNLVKERQELVKTKSPSELAQFRSITDFPVPSKIQNIFSTNKKNPQRQAEKRRHSASSVEATPEGWTKSLPRSWKDTKLVTNVKEYQPNDIVKQRQELVSTKKPHELAQIHGFSDFPVPALFKRSRSSSGTRDKESRKRASRTSSVVSITRSVGGTLSRGWKDTKLVTKVKVEPDSDTLTMRRNLIQAKSPAELAQITSVADFPIPTALEHFWKSDKPKESEGTEKKGTHKSMSNLEDMYSNLPRALKTECLVRSKIEDEEVLKKRQKLVETMKPGELASITSISDIPIPSALENIFKSSDKPEPPARRNKDIEEKRKRNRSVGALLSYEGLPESLKAEVLVRSKVEEDPEEVRVRQELVKNKTPSQLASINSFSDFPLPKMIDTMVRPGRRTLKSTKQKDLEKKRSQSWASLPETSSGMFSSLKRDLEVSRVQEPDQETVRKRRDMLKNKSVSDLAQIGSLADFPVPTVFQNMVGTSKRDKSVEKNRSETPTGKKESLYEKLPASLRQECLVRVKDENPELQKKRQELTRAKSPTELGNIGSLSDIPIPSPIQNLLHRKSETGSPIPPPRRKDRDDHPKSMYERLPESLKTEVLVRSVVEADEKVLRQRQEMTRSMSPAQLSEIHGFSDFPMPSFKKKKDQSEERGKSQEKENSTESERGSGLYATLPKSLKSEVLVRAKMEDPEVQRQRAEVVKSKSVHELSQITSLSDIPMPAFVSKGPRPVERKKRFREKQRSNSAKNLYETLPRTLRSELLVKQTVQDQALLQQRRRMAGSKSVQELSQIHSLGEFPLPGWLSKSKPDVSASGMDSKRTSMSNLSSKQHIYSTMPKSLTQEMLVRAVIQDPTVINQRRALTQSKSVSELAQINSLADFPIPSTLSRMISRKKDKSRDNERFTNMKNNNRSKRTARQLHVLSIPSRTETMSTDPESKESGLYATLPKSLKTEVLVRSRMEDPEILRYRQQLAQSKSVGELASIGGFSDFPLPTPIQNLFTGKRRSKREPSKEPEKERERSNSSRPGSRGPSNDMYASLPRSLKTELQVRSMQEGDTQTLKERRALVESKSPAELGQIHSFSEIPVPRMVEDWLHSSESKKGLDSPQRPSRSAHELRGGGLYETLPRSLKEPVLVGSTVEDPDLARQRAELTRSKSPSELAAIRGLGDIPIPGLWSHDSGRTREKKKKDVKEPPKESNKMGTLTRPCVVRSKIEDPEILRQRQELQQNKSIHELSKINNVNEIPLPFKIPLPDIPFPQPTKIFTLFKKKPAQEPVVAASSEIGYTPSASPVTNADTTEAELLRFETSSMDMDTHREQDFGYEVIDRTLADVNQLQDDFEGDDELSEREVHPKVGQAPTSLRKDLATARHQPGLQSQNQQRLDDDEQLVEQYRGTPERKVPSRNKRRTQPHPASSPRHEFPRSESPPPPLPPKKPGGRREEIIDDYEDEEDEEMEVVPVKGILTLEASNGNLQVRKNEYKVFPASLNLAPTALNLKVPFPNEIHESPECATLATLSQPLPVFAPRRRKKQERVDHEDCPEHDRKENILVQTECPPSFGITNSVEECSLPSSSFLCDSSQDQENPILTGLESEREIERITTETDLLTTDDDVERIQSRPLPAPPAPKRTLKKKPSPKKQESHPLSPEMKAASLEESHDEASLKVPNSLMKRSGSSASNKSASRLSMKSPIPSSDASFHTAVQSSMDRTLVDSSEVRRRDNMDEDEETLADSIVDSMHSCADTIVVSDDDLTLNEQGGDTDMEGDDDPLSEHFHSIPLNTASESMEQYVRRMQETPTPPAEDPPFSSVSGLDTSSRFGGETQELSRELLEHVGNLRSTLDHMSSKLGTSPQPPHQA</sequence>
<evidence type="ECO:0000313" key="2">
    <source>
        <dbReference type="EMBL" id="TRY62699.1"/>
    </source>
</evidence>
<feature type="region of interest" description="Disordered" evidence="1">
    <location>
        <begin position="2886"/>
        <end position="2917"/>
    </location>
</feature>
<feature type="compositionally biased region" description="Polar residues" evidence="1">
    <location>
        <begin position="1533"/>
        <end position="1543"/>
    </location>
</feature>
<feature type="compositionally biased region" description="Basic and acidic residues" evidence="1">
    <location>
        <begin position="1043"/>
        <end position="1176"/>
    </location>
</feature>
<feature type="compositionally biased region" description="Basic and acidic residues" evidence="1">
    <location>
        <begin position="484"/>
        <end position="501"/>
    </location>
</feature>
<dbReference type="Proteomes" id="UP000318571">
    <property type="component" value="Chromosome 10"/>
</dbReference>
<evidence type="ECO:0000256" key="1">
    <source>
        <dbReference type="SAM" id="MobiDB-lite"/>
    </source>
</evidence>
<feature type="compositionally biased region" description="Basic and acidic residues" evidence="1">
    <location>
        <begin position="1405"/>
        <end position="1419"/>
    </location>
</feature>
<feature type="compositionally biased region" description="Polar residues" evidence="1">
    <location>
        <begin position="3596"/>
        <end position="3606"/>
    </location>
</feature>
<feature type="compositionally biased region" description="Basic and acidic residues" evidence="1">
    <location>
        <begin position="2971"/>
        <end position="2991"/>
    </location>
</feature>
<feature type="region of interest" description="Disordered" evidence="1">
    <location>
        <begin position="3378"/>
        <end position="3517"/>
    </location>
</feature>
<dbReference type="EMBL" id="VCGU01000458">
    <property type="protein sequence ID" value="TRY62699.1"/>
    <property type="molecule type" value="Genomic_DNA"/>
</dbReference>
<feature type="region of interest" description="Disordered" evidence="1">
    <location>
        <begin position="822"/>
        <end position="1176"/>
    </location>
</feature>
<protein>
    <submittedName>
        <fullName evidence="2">Uncharacterized protein</fullName>
    </submittedName>
</protein>
<feature type="region of interest" description="Disordered" evidence="1">
    <location>
        <begin position="2318"/>
        <end position="2389"/>
    </location>
</feature>
<evidence type="ECO:0000313" key="3">
    <source>
        <dbReference type="Proteomes" id="UP000318571"/>
    </source>
</evidence>
<feature type="compositionally biased region" description="Basic and acidic residues" evidence="1">
    <location>
        <begin position="876"/>
        <end position="886"/>
    </location>
</feature>
<feature type="compositionally biased region" description="Basic and acidic residues" evidence="1">
    <location>
        <begin position="1295"/>
        <end position="1333"/>
    </location>
</feature>
<keyword evidence="3" id="KW-1185">Reference proteome</keyword>
<feature type="compositionally biased region" description="Basic and acidic residues" evidence="1">
    <location>
        <begin position="2371"/>
        <end position="2389"/>
    </location>
</feature>
<dbReference type="PANTHER" id="PTHR15361">
    <property type="entry name" value="RAD51/NUKS-INTERACTING PROTEIN"/>
    <property type="match status" value="1"/>
</dbReference>
<reference evidence="2 3" key="1">
    <citation type="journal article" date="2018" name="Nat. Ecol. Evol.">
        <title>Genomic signatures of mitonuclear coevolution across populations of Tigriopus californicus.</title>
        <authorList>
            <person name="Barreto F.S."/>
            <person name="Watson E.T."/>
            <person name="Lima T.G."/>
            <person name="Willett C.S."/>
            <person name="Edmands S."/>
            <person name="Li W."/>
            <person name="Burton R.S."/>
        </authorList>
    </citation>
    <scope>NUCLEOTIDE SEQUENCE [LARGE SCALE GENOMIC DNA]</scope>
    <source>
        <strain evidence="2 3">San Diego</strain>
    </source>
</reference>
<feature type="compositionally biased region" description="Polar residues" evidence="1">
    <location>
        <begin position="930"/>
        <end position="942"/>
    </location>
</feature>
<feature type="compositionally biased region" description="Basic and acidic residues" evidence="1">
    <location>
        <begin position="3382"/>
        <end position="3392"/>
    </location>
</feature>
<feature type="compositionally biased region" description="Low complexity" evidence="1">
    <location>
        <begin position="3461"/>
        <end position="3476"/>
    </location>
</feature>
<feature type="region of interest" description="Disordered" evidence="1">
    <location>
        <begin position="2684"/>
        <end position="2737"/>
    </location>
</feature>
<feature type="compositionally biased region" description="Basic and acidic residues" evidence="1">
    <location>
        <begin position="1572"/>
        <end position="1582"/>
    </location>
</feature>
<feature type="compositionally biased region" description="Basic and acidic residues" evidence="1">
    <location>
        <begin position="855"/>
        <end position="868"/>
    </location>
</feature>
<feature type="region of interest" description="Disordered" evidence="1">
    <location>
        <begin position="1559"/>
        <end position="1693"/>
    </location>
</feature>
<feature type="compositionally biased region" description="Acidic residues" evidence="1">
    <location>
        <begin position="845"/>
        <end position="854"/>
    </location>
</feature>
<feature type="compositionally biased region" description="Basic and acidic residues" evidence="1">
    <location>
        <begin position="1633"/>
        <end position="1646"/>
    </location>
</feature>
<feature type="compositionally biased region" description="Polar residues" evidence="1">
    <location>
        <begin position="1376"/>
        <end position="1402"/>
    </location>
</feature>
<feature type="compositionally biased region" description="Basic and acidic residues" evidence="1">
    <location>
        <begin position="1002"/>
        <end position="1035"/>
    </location>
</feature>
<feature type="compositionally biased region" description="Basic and acidic residues" evidence="1">
    <location>
        <begin position="945"/>
        <end position="993"/>
    </location>
</feature>
<feature type="region of interest" description="Disordered" evidence="1">
    <location>
        <begin position="2410"/>
        <end position="2467"/>
    </location>
</feature>
<feature type="compositionally biased region" description="Basic and acidic residues" evidence="1">
    <location>
        <begin position="2886"/>
        <end position="2896"/>
    </location>
</feature>
<accession>A0A553NBE1</accession>
<feature type="compositionally biased region" description="Basic and acidic residues" evidence="1">
    <location>
        <begin position="2318"/>
        <end position="2331"/>
    </location>
</feature>
<feature type="compositionally biased region" description="Basic residues" evidence="1">
    <location>
        <begin position="164"/>
        <end position="178"/>
    </location>
</feature>
<feature type="compositionally biased region" description="Basic and acidic residues" evidence="1">
    <location>
        <begin position="2801"/>
        <end position="2815"/>
    </location>
</feature>
<feature type="compositionally biased region" description="Basic and acidic residues" evidence="1">
    <location>
        <begin position="3443"/>
        <end position="3452"/>
    </location>
</feature>
<feature type="compositionally biased region" description="Basic and acidic residues" evidence="1">
    <location>
        <begin position="2441"/>
        <end position="2460"/>
    </location>
</feature>
<feature type="compositionally biased region" description="Basic and acidic residues" evidence="1">
    <location>
        <begin position="1444"/>
        <end position="1453"/>
    </location>
</feature>
<feature type="region of interest" description="Disordered" evidence="1">
    <location>
        <begin position="2014"/>
        <end position="2034"/>
    </location>
</feature>
<feature type="compositionally biased region" description="Basic and acidic residues" evidence="1">
    <location>
        <begin position="716"/>
        <end position="750"/>
    </location>
</feature>
<feature type="compositionally biased region" description="Polar residues" evidence="1">
    <location>
        <begin position="399"/>
        <end position="409"/>
    </location>
</feature>
<feature type="compositionally biased region" description="Basic and acidic residues" evidence="1">
    <location>
        <begin position="509"/>
        <end position="670"/>
    </location>
</feature>
<feature type="region of interest" description="Disordered" evidence="1">
    <location>
        <begin position="1"/>
        <end position="32"/>
    </location>
</feature>
<feature type="compositionally biased region" description="Basic and acidic residues" evidence="1">
    <location>
        <begin position="2224"/>
        <end position="2241"/>
    </location>
</feature>
<feature type="compositionally biased region" description="Basic and acidic residues" evidence="1">
    <location>
        <begin position="2099"/>
        <end position="2117"/>
    </location>
</feature>
<feature type="region of interest" description="Disordered" evidence="1">
    <location>
        <begin position="1924"/>
        <end position="1947"/>
    </location>
</feature>
<feature type="compositionally biased region" description="Basic residues" evidence="1">
    <location>
        <begin position="887"/>
        <end position="897"/>
    </location>
</feature>
<feature type="compositionally biased region" description="Basic residues" evidence="1">
    <location>
        <begin position="271"/>
        <end position="290"/>
    </location>
</feature>
<feature type="region of interest" description="Disordered" evidence="1">
    <location>
        <begin position="2600"/>
        <end position="2621"/>
    </location>
</feature>
<feature type="compositionally biased region" description="Basic and acidic residues" evidence="1">
    <location>
        <begin position="2014"/>
        <end position="2027"/>
    </location>
</feature>
<comment type="caution">
    <text evidence="2">The sequence shown here is derived from an EMBL/GenBank/DDBJ whole genome shotgun (WGS) entry which is preliminary data.</text>
</comment>
<organism evidence="2 3">
    <name type="scientific">Tigriopus californicus</name>
    <name type="common">Marine copepod</name>
    <dbReference type="NCBI Taxonomy" id="6832"/>
    <lineage>
        <taxon>Eukaryota</taxon>
        <taxon>Metazoa</taxon>
        <taxon>Ecdysozoa</taxon>
        <taxon>Arthropoda</taxon>
        <taxon>Crustacea</taxon>
        <taxon>Multicrustacea</taxon>
        <taxon>Hexanauplia</taxon>
        <taxon>Copepoda</taxon>
        <taxon>Harpacticoida</taxon>
        <taxon>Harpacticidae</taxon>
        <taxon>Tigriopus</taxon>
    </lineage>
</organism>
<dbReference type="GO" id="GO:0036297">
    <property type="term" value="P:interstrand cross-link repair"/>
    <property type="evidence" value="ECO:0007669"/>
    <property type="project" value="TreeGrafter"/>
</dbReference>
<dbReference type="GO" id="GO:0003697">
    <property type="term" value="F:single-stranded DNA binding"/>
    <property type="evidence" value="ECO:0007669"/>
    <property type="project" value="TreeGrafter"/>
</dbReference>
<feature type="compositionally biased region" description="Polar residues" evidence="1">
    <location>
        <begin position="2208"/>
        <end position="2221"/>
    </location>
</feature>
<feature type="compositionally biased region" description="Low complexity" evidence="1">
    <location>
        <begin position="902"/>
        <end position="916"/>
    </location>
</feature>
<gene>
    <name evidence="2" type="ORF">TCAL_00778</name>
</gene>
<dbReference type="InterPro" id="IPR052003">
    <property type="entry name" value="HR_DNA-Binding_Protein"/>
</dbReference>
<feature type="compositionally biased region" description="Basic and acidic residues" evidence="1">
    <location>
        <begin position="1188"/>
        <end position="1284"/>
    </location>
</feature>
<feature type="region of interest" description="Disordered" evidence="1">
    <location>
        <begin position="1839"/>
        <end position="1870"/>
    </location>
</feature>
<feature type="compositionally biased region" description="Polar residues" evidence="1">
    <location>
        <begin position="1459"/>
        <end position="1473"/>
    </location>
</feature>
<feature type="compositionally biased region" description="Polar residues" evidence="1">
    <location>
        <begin position="2718"/>
        <end position="2727"/>
    </location>
</feature>
<feature type="region of interest" description="Disordered" evidence="1">
    <location>
        <begin position="2096"/>
        <end position="2119"/>
    </location>
</feature>
<feature type="compositionally biased region" description="Pro residues" evidence="1">
    <location>
        <begin position="3216"/>
        <end position="3226"/>
    </location>
</feature>
<name>A0A553NBE1_TIGCA</name>
<feature type="compositionally biased region" description="Basic and acidic residues" evidence="1">
    <location>
        <begin position="834"/>
        <end position="844"/>
    </location>
</feature>
<dbReference type="GO" id="GO:0003690">
    <property type="term" value="F:double-stranded DNA binding"/>
    <property type="evidence" value="ECO:0007669"/>
    <property type="project" value="TreeGrafter"/>
</dbReference>
<feature type="compositionally biased region" description="Low complexity" evidence="1">
    <location>
        <begin position="2816"/>
        <end position="2826"/>
    </location>
</feature>
<proteinExistence type="predicted"/>
<feature type="region of interest" description="Disordered" evidence="1">
    <location>
        <begin position="2785"/>
        <end position="2830"/>
    </location>
</feature>
<feature type="compositionally biased region" description="Polar residues" evidence="1">
    <location>
        <begin position="201"/>
        <end position="240"/>
    </location>
</feature>
<feature type="region of interest" description="Disordered" evidence="1">
    <location>
        <begin position="1188"/>
        <end position="1346"/>
    </location>
</feature>